<evidence type="ECO:0000256" key="1">
    <source>
        <dbReference type="SAM" id="Phobius"/>
    </source>
</evidence>
<name>A0A3E1EUX5_9FLAO</name>
<organism evidence="2 3">
    <name type="scientific">Brumimicrobium aurantiacum</name>
    <dbReference type="NCBI Taxonomy" id="1737063"/>
    <lineage>
        <taxon>Bacteria</taxon>
        <taxon>Pseudomonadati</taxon>
        <taxon>Bacteroidota</taxon>
        <taxon>Flavobacteriia</taxon>
        <taxon>Flavobacteriales</taxon>
        <taxon>Crocinitomicaceae</taxon>
        <taxon>Brumimicrobium</taxon>
    </lineage>
</organism>
<keyword evidence="3" id="KW-1185">Reference proteome</keyword>
<reference evidence="2 3" key="1">
    <citation type="submission" date="2018-08" db="EMBL/GenBank/DDBJ databases">
        <title>The draft genome squence of Brumimicrobium sp. N62.</title>
        <authorList>
            <person name="Du Z.-J."/>
            <person name="Luo H.-R."/>
        </authorList>
    </citation>
    <scope>NUCLEOTIDE SEQUENCE [LARGE SCALE GENOMIC DNA]</scope>
    <source>
        <strain evidence="2 3">N62</strain>
    </source>
</reference>
<evidence type="ECO:0000313" key="2">
    <source>
        <dbReference type="EMBL" id="RFC53376.1"/>
    </source>
</evidence>
<feature type="transmembrane region" description="Helical" evidence="1">
    <location>
        <begin position="6"/>
        <end position="25"/>
    </location>
</feature>
<accession>A0A3E1EUX5</accession>
<dbReference type="EMBL" id="QURB01000009">
    <property type="protein sequence ID" value="RFC53376.1"/>
    <property type="molecule type" value="Genomic_DNA"/>
</dbReference>
<keyword evidence="1" id="KW-1133">Transmembrane helix</keyword>
<comment type="caution">
    <text evidence="2">The sequence shown here is derived from an EMBL/GenBank/DDBJ whole genome shotgun (WGS) entry which is preliminary data.</text>
</comment>
<protein>
    <recommendedName>
        <fullName evidence="4">Nitrogen fixation protein FixH</fullName>
    </recommendedName>
</protein>
<proteinExistence type="predicted"/>
<dbReference type="InterPro" id="IPR008620">
    <property type="entry name" value="FixH"/>
</dbReference>
<keyword evidence="1" id="KW-0812">Transmembrane</keyword>
<gene>
    <name evidence="2" type="ORF">DXU93_13160</name>
</gene>
<dbReference type="AlphaFoldDB" id="A0A3E1EUX5"/>
<sequence length="143" mass="16619">MKFTWGWGIALFLVAFMSYILSMVFKAQEVQTDLYAEDYYEQEINFQHKIDAKTNAIQFNDSVSVENTEAGLMIRLPQIIKNNASAEISLYRPNNANLDLKYVHPKDEFLLINKDKLVAGKYTLSVNWKADNKHFIVDKKITY</sequence>
<dbReference type="RefSeq" id="WP_116881768.1">
    <property type="nucleotide sequence ID" value="NZ_QURB01000009.1"/>
</dbReference>
<dbReference type="Proteomes" id="UP000257127">
    <property type="component" value="Unassembled WGS sequence"/>
</dbReference>
<dbReference type="Pfam" id="PF05751">
    <property type="entry name" value="FixH"/>
    <property type="match status" value="1"/>
</dbReference>
<dbReference type="OrthoDB" id="1493774at2"/>
<evidence type="ECO:0008006" key="4">
    <source>
        <dbReference type="Google" id="ProtNLM"/>
    </source>
</evidence>
<keyword evidence="1" id="KW-0472">Membrane</keyword>
<evidence type="ECO:0000313" key="3">
    <source>
        <dbReference type="Proteomes" id="UP000257127"/>
    </source>
</evidence>